<dbReference type="AlphaFoldDB" id="A0A9P1IGK8"/>
<feature type="region of interest" description="Disordered" evidence="2">
    <location>
        <begin position="254"/>
        <end position="274"/>
    </location>
</feature>
<evidence type="ECO:0000313" key="4">
    <source>
        <dbReference type="EMBL" id="CAI5442842.1"/>
    </source>
</evidence>
<sequence>MSEENFEFNFQLAHGSSNVIIKKWKNTMELYQSIAREFEINPEDIMFMTVNESKISMRNLFNGSLDFGDIIYVHIRGQSIEIELFKDSDMFGVTIADNGIGNAFIKIIQHGSIFDRAASLKIGQMFEKINGENVLGYRHYRVAKVLRSIRKGQHSRKGSIRFKMDGGHTIEDLNDKLFRIEICEKLNRFLDSYLGVQDDELSMRIWELSENCVTLRDFEGVIEKSEIADFELSSELVVELWEIIEELRKMKNISRQPKPRPRKAPRKSVLSVFE</sequence>
<organism evidence="4 5">
    <name type="scientific">Caenorhabditis angaria</name>
    <dbReference type="NCBI Taxonomy" id="860376"/>
    <lineage>
        <taxon>Eukaryota</taxon>
        <taxon>Metazoa</taxon>
        <taxon>Ecdysozoa</taxon>
        <taxon>Nematoda</taxon>
        <taxon>Chromadorea</taxon>
        <taxon>Rhabditida</taxon>
        <taxon>Rhabditina</taxon>
        <taxon>Rhabditomorpha</taxon>
        <taxon>Rhabditoidea</taxon>
        <taxon>Rhabditidae</taxon>
        <taxon>Peloderinae</taxon>
        <taxon>Caenorhabditis</taxon>
    </lineage>
</organism>
<name>A0A9P1IGK8_9PELO</name>
<evidence type="ECO:0000256" key="2">
    <source>
        <dbReference type="SAM" id="MobiDB-lite"/>
    </source>
</evidence>
<comment type="similarity">
    <text evidence="1">Belongs to the GIPC family.</text>
</comment>
<dbReference type="PANTHER" id="PTHR12259:SF1">
    <property type="entry name" value="GH21964P"/>
    <property type="match status" value="1"/>
</dbReference>
<feature type="compositionally biased region" description="Basic residues" evidence="2">
    <location>
        <begin position="257"/>
        <end position="266"/>
    </location>
</feature>
<dbReference type="Proteomes" id="UP001152747">
    <property type="component" value="Unassembled WGS sequence"/>
</dbReference>
<evidence type="ECO:0000313" key="5">
    <source>
        <dbReference type="Proteomes" id="UP001152747"/>
    </source>
</evidence>
<dbReference type="PANTHER" id="PTHR12259">
    <property type="entry name" value="RGS-GAIP INTERACTING PROTEIN GIPC"/>
    <property type="match status" value="1"/>
</dbReference>
<dbReference type="InterPro" id="IPR056814">
    <property type="entry name" value="GIPC1-3_GH1"/>
</dbReference>
<comment type="caution">
    <text evidence="4">The sequence shown here is derived from an EMBL/GenBank/DDBJ whole genome shotgun (WGS) entry which is preliminary data.</text>
</comment>
<accession>A0A9P1IGK8</accession>
<evidence type="ECO:0000256" key="1">
    <source>
        <dbReference type="ARBA" id="ARBA00009011"/>
    </source>
</evidence>
<evidence type="ECO:0000259" key="3">
    <source>
        <dbReference type="PROSITE" id="PS50106"/>
    </source>
</evidence>
<dbReference type="InterPro" id="IPR036034">
    <property type="entry name" value="PDZ_sf"/>
</dbReference>
<dbReference type="OrthoDB" id="6509831at2759"/>
<dbReference type="Pfam" id="PF25083">
    <property type="entry name" value="GIPC1_GH1"/>
    <property type="match status" value="1"/>
</dbReference>
<gene>
    <name evidence="4" type="ORF">CAMP_LOCUS5479</name>
</gene>
<dbReference type="InterPro" id="IPR001478">
    <property type="entry name" value="PDZ"/>
</dbReference>
<dbReference type="Gene3D" id="2.30.42.10">
    <property type="match status" value="1"/>
</dbReference>
<proteinExistence type="inferred from homology"/>
<dbReference type="EMBL" id="CANHGI010000002">
    <property type="protein sequence ID" value="CAI5442842.1"/>
    <property type="molecule type" value="Genomic_DNA"/>
</dbReference>
<dbReference type="Pfam" id="PF25082">
    <property type="entry name" value="GIPC1_GH2"/>
    <property type="match status" value="1"/>
</dbReference>
<dbReference type="InterPro" id="IPR017379">
    <property type="entry name" value="GIPC1/2/3"/>
</dbReference>
<feature type="domain" description="PDZ" evidence="3">
    <location>
        <begin position="81"/>
        <end position="148"/>
    </location>
</feature>
<protein>
    <recommendedName>
        <fullName evidence="3">PDZ domain-containing protein</fullName>
    </recommendedName>
</protein>
<keyword evidence="5" id="KW-1185">Reference proteome</keyword>
<dbReference type="SUPFAM" id="SSF50156">
    <property type="entry name" value="PDZ domain-like"/>
    <property type="match status" value="1"/>
</dbReference>
<dbReference type="InterPro" id="IPR055349">
    <property type="entry name" value="GH2_GIPC"/>
</dbReference>
<reference evidence="4" key="1">
    <citation type="submission" date="2022-11" db="EMBL/GenBank/DDBJ databases">
        <authorList>
            <person name="Kikuchi T."/>
        </authorList>
    </citation>
    <scope>NUCLEOTIDE SEQUENCE</scope>
    <source>
        <strain evidence="4">PS1010</strain>
    </source>
</reference>
<dbReference type="PROSITE" id="PS50106">
    <property type="entry name" value="PDZ"/>
    <property type="match status" value="1"/>
</dbReference>